<name>A0A8J7JFV3_9BACT</name>
<protein>
    <submittedName>
        <fullName evidence="1">Uncharacterized protein</fullName>
    </submittedName>
</protein>
<dbReference type="AlphaFoldDB" id="A0A8J7JFV3"/>
<accession>A0A8J7JFV3</accession>
<evidence type="ECO:0000313" key="2">
    <source>
        <dbReference type="Proteomes" id="UP000636888"/>
    </source>
</evidence>
<dbReference type="Proteomes" id="UP000636888">
    <property type="component" value="Unassembled WGS sequence"/>
</dbReference>
<comment type="caution">
    <text evidence="1">The sequence shown here is derived from an EMBL/GenBank/DDBJ whole genome shotgun (WGS) entry which is preliminary data.</text>
</comment>
<keyword evidence="2" id="KW-1185">Reference proteome</keyword>
<reference evidence="1" key="1">
    <citation type="submission" date="2020-12" db="EMBL/GenBank/DDBJ databases">
        <title>Geomonas sp. Red875, isolated from river sediment.</title>
        <authorList>
            <person name="Xu Z."/>
            <person name="Zhang Z."/>
            <person name="Masuda Y."/>
            <person name="Itoh H."/>
            <person name="Senoo K."/>
        </authorList>
    </citation>
    <scope>NUCLEOTIDE SEQUENCE</scope>
    <source>
        <strain evidence="1">Red875</strain>
    </source>
</reference>
<evidence type="ECO:0000313" key="1">
    <source>
        <dbReference type="EMBL" id="MBJ6723120.1"/>
    </source>
</evidence>
<dbReference type="EMBL" id="JAEMHM010000001">
    <property type="protein sequence ID" value="MBJ6723120.1"/>
    <property type="molecule type" value="Genomic_DNA"/>
</dbReference>
<gene>
    <name evidence="1" type="ORF">JFN93_00235</name>
</gene>
<sequence>MTSIQIFKQCPTCLTIWRTRDEFLCDPDVQLNGYKVDFKELEFGLFFFTHKKENCISSIVFEARDFVDLYQGPRFTERMDTSPDCPRHCMDQDDLERCSENCDAAFVREIVNMIREKQRA</sequence>
<dbReference type="RefSeq" id="WP_199381969.1">
    <property type="nucleotide sequence ID" value="NZ_JAEMHM010000001.1"/>
</dbReference>
<organism evidence="1 2">
    <name type="scientific">Geomesophilobacter sediminis</name>
    <dbReference type="NCBI Taxonomy" id="2798584"/>
    <lineage>
        <taxon>Bacteria</taxon>
        <taxon>Pseudomonadati</taxon>
        <taxon>Thermodesulfobacteriota</taxon>
        <taxon>Desulfuromonadia</taxon>
        <taxon>Geobacterales</taxon>
        <taxon>Geobacteraceae</taxon>
        <taxon>Geomesophilobacter</taxon>
    </lineage>
</organism>
<proteinExistence type="predicted"/>